<dbReference type="Pfam" id="PF02669">
    <property type="entry name" value="KdpC"/>
    <property type="match status" value="1"/>
</dbReference>
<evidence type="ECO:0000256" key="8">
    <source>
        <dbReference type="ARBA" id="ARBA00022989"/>
    </source>
</evidence>
<evidence type="ECO:0000256" key="4">
    <source>
        <dbReference type="ARBA" id="ARBA00022692"/>
    </source>
</evidence>
<name>A0ABT2D8P4_9BURK</name>
<dbReference type="InterPro" id="IPR003820">
    <property type="entry name" value="KdpC"/>
</dbReference>
<dbReference type="RefSeq" id="WP_258820557.1">
    <property type="nucleotide sequence ID" value="NZ_JANUHB010000001.1"/>
</dbReference>
<comment type="caution">
    <text evidence="12">The sequence shown here is derived from an EMBL/GenBank/DDBJ whole genome shotgun (WGS) entry which is preliminary data.</text>
</comment>
<keyword evidence="4 11" id="KW-0812">Transmembrane</keyword>
<dbReference type="Proteomes" id="UP001206126">
    <property type="component" value="Unassembled WGS sequence"/>
</dbReference>
<dbReference type="PANTHER" id="PTHR30042">
    <property type="entry name" value="POTASSIUM-TRANSPORTING ATPASE C CHAIN"/>
    <property type="match status" value="1"/>
</dbReference>
<protein>
    <recommendedName>
        <fullName evidence="11">Potassium-transporting ATPase KdpC subunit</fullName>
    </recommendedName>
    <alternativeName>
        <fullName evidence="11">ATP phosphohydrolase [potassium-transporting] C chain</fullName>
    </alternativeName>
    <alternativeName>
        <fullName evidence="11">Potassium-binding and translocating subunit C</fullName>
    </alternativeName>
    <alternativeName>
        <fullName evidence="11">Potassium-translocating ATPase C chain</fullName>
    </alternativeName>
</protein>
<evidence type="ECO:0000256" key="9">
    <source>
        <dbReference type="ARBA" id="ARBA00023065"/>
    </source>
</evidence>
<dbReference type="EMBL" id="JANUHB010000001">
    <property type="protein sequence ID" value="MCS0806781.1"/>
    <property type="molecule type" value="Genomic_DNA"/>
</dbReference>
<dbReference type="NCBIfam" id="TIGR00681">
    <property type="entry name" value="kdpC"/>
    <property type="match status" value="1"/>
</dbReference>
<dbReference type="PANTHER" id="PTHR30042:SF2">
    <property type="entry name" value="POTASSIUM-TRANSPORTING ATPASE KDPC SUBUNIT"/>
    <property type="match status" value="1"/>
</dbReference>
<sequence length="194" mass="20169">MSSILRPAAVLFGALTVLCGLLYPAVVTGVSHVAFPHQAEGSLADVGGKPVGSTLIGQPFSAPGYFWGRPSATAPMPYNAAGSGGSNLGPTNPALTDTVKERVAALKRADPANRAPVPVDLVTASASGLDPEISLAAAQYQVHRVALARNIPEQQVRALIDAQRQDRVLGLFGEPRINVLALNLALDHKVARPE</sequence>
<dbReference type="PIRSF" id="PIRSF001296">
    <property type="entry name" value="K_ATPase_KdpC"/>
    <property type="match status" value="1"/>
</dbReference>
<keyword evidence="8 11" id="KW-1133">Transmembrane helix</keyword>
<evidence type="ECO:0000313" key="13">
    <source>
        <dbReference type="Proteomes" id="UP001206126"/>
    </source>
</evidence>
<keyword evidence="13" id="KW-1185">Reference proteome</keyword>
<evidence type="ECO:0000256" key="3">
    <source>
        <dbReference type="ARBA" id="ARBA00022538"/>
    </source>
</evidence>
<keyword evidence="9 11" id="KW-0406">Ion transport</keyword>
<accession>A0ABT2D8P4</accession>
<evidence type="ECO:0000256" key="10">
    <source>
        <dbReference type="ARBA" id="ARBA00023136"/>
    </source>
</evidence>
<organism evidence="12 13">
    <name type="scientific">Massilia agilis</name>
    <dbReference type="NCBI Taxonomy" id="1811226"/>
    <lineage>
        <taxon>Bacteria</taxon>
        <taxon>Pseudomonadati</taxon>
        <taxon>Pseudomonadota</taxon>
        <taxon>Betaproteobacteria</taxon>
        <taxon>Burkholderiales</taxon>
        <taxon>Oxalobacteraceae</taxon>
        <taxon>Telluria group</taxon>
        <taxon>Massilia</taxon>
    </lineage>
</organism>
<comment type="subunit">
    <text evidence="11">The system is composed of three essential subunits: KdpA, KdpB and KdpC.</text>
</comment>
<evidence type="ECO:0000256" key="1">
    <source>
        <dbReference type="ARBA" id="ARBA00022448"/>
    </source>
</evidence>
<reference evidence="12 13" key="1">
    <citation type="submission" date="2022-08" db="EMBL/GenBank/DDBJ databases">
        <title>Reclassification of Massilia species as members of the genera Telluria, Duganella, Pseudoduganella, Mokoshia gen. nov. and Zemynaea gen. nov. using orthogonal and non-orthogonal genome-based approaches.</title>
        <authorList>
            <person name="Bowman J.P."/>
        </authorList>
    </citation>
    <scope>NUCLEOTIDE SEQUENCE [LARGE SCALE GENOMIC DNA]</scope>
    <source>
        <strain evidence="12 13">JCM 31605</strain>
    </source>
</reference>
<keyword evidence="7 11" id="KW-0630">Potassium</keyword>
<dbReference type="HAMAP" id="MF_00276">
    <property type="entry name" value="KdpC"/>
    <property type="match status" value="1"/>
</dbReference>
<keyword evidence="6 11" id="KW-0067">ATP-binding</keyword>
<comment type="function">
    <text evidence="11">Part of the high-affinity ATP-driven potassium transport (or Kdp) system, which catalyzes the hydrolysis of ATP coupled with the electrogenic transport of potassium into the cytoplasm. This subunit acts as a catalytic chaperone that increases the ATP-binding affinity of the ATP-hydrolyzing subunit KdpB by the formation of a transient KdpB/KdpC/ATP ternary complex.</text>
</comment>
<evidence type="ECO:0000256" key="6">
    <source>
        <dbReference type="ARBA" id="ARBA00022840"/>
    </source>
</evidence>
<evidence type="ECO:0000256" key="11">
    <source>
        <dbReference type="HAMAP-Rule" id="MF_00276"/>
    </source>
</evidence>
<keyword evidence="10 11" id="KW-0472">Membrane</keyword>
<comment type="similarity">
    <text evidence="11">Belongs to the KdpC family.</text>
</comment>
<comment type="subcellular location">
    <subcellularLocation>
        <location evidence="11">Cell membrane</location>
        <topology evidence="11">Single-pass membrane protein</topology>
    </subcellularLocation>
</comment>
<keyword evidence="3 11" id="KW-0633">Potassium transport</keyword>
<evidence type="ECO:0000313" key="12">
    <source>
        <dbReference type="EMBL" id="MCS0806781.1"/>
    </source>
</evidence>
<gene>
    <name evidence="11 12" type="primary">kdpC</name>
    <name evidence="12" type="ORF">NX774_02420</name>
</gene>
<keyword evidence="2 11" id="KW-1003">Cell membrane</keyword>
<dbReference type="NCBIfam" id="NF001454">
    <property type="entry name" value="PRK00315.1"/>
    <property type="match status" value="1"/>
</dbReference>
<proteinExistence type="inferred from homology"/>
<keyword evidence="1 11" id="KW-0813">Transport</keyword>
<evidence type="ECO:0000256" key="5">
    <source>
        <dbReference type="ARBA" id="ARBA00022741"/>
    </source>
</evidence>
<evidence type="ECO:0000256" key="7">
    <source>
        <dbReference type="ARBA" id="ARBA00022958"/>
    </source>
</evidence>
<keyword evidence="5 11" id="KW-0547">Nucleotide-binding</keyword>
<evidence type="ECO:0000256" key="2">
    <source>
        <dbReference type="ARBA" id="ARBA00022475"/>
    </source>
</evidence>